<sequence>MRQVWRGTLQYLKHPGPILDLCILLVAPTWMMPVVSDKQLVKEKSPFYTSPMASLVLTDSFEKLPDQIMGLYAEPYDLQKHVFSSYNLDKRGSTSESIISEATTLYVLMYLSSLQMRCHFSQVQQRHSARMFLKILQQSQQAPT</sequence>
<reference evidence="1" key="1">
    <citation type="submission" date="2020-11" db="EMBL/GenBank/DDBJ databases">
        <authorList>
            <person name="Tran Van P."/>
        </authorList>
    </citation>
    <scope>NUCLEOTIDE SEQUENCE</scope>
</reference>
<accession>A0A7R9CPI6</accession>
<gene>
    <name evidence="1" type="ORF">TPSB3V08_LOCUS2486</name>
</gene>
<evidence type="ECO:0000313" key="1">
    <source>
        <dbReference type="EMBL" id="CAD7400117.1"/>
    </source>
</evidence>
<organism evidence="1">
    <name type="scientific">Timema poppense</name>
    <name type="common">Walking stick</name>
    <dbReference type="NCBI Taxonomy" id="170557"/>
    <lineage>
        <taxon>Eukaryota</taxon>
        <taxon>Metazoa</taxon>
        <taxon>Ecdysozoa</taxon>
        <taxon>Arthropoda</taxon>
        <taxon>Hexapoda</taxon>
        <taxon>Insecta</taxon>
        <taxon>Pterygota</taxon>
        <taxon>Neoptera</taxon>
        <taxon>Polyneoptera</taxon>
        <taxon>Phasmatodea</taxon>
        <taxon>Timematodea</taxon>
        <taxon>Timematoidea</taxon>
        <taxon>Timematidae</taxon>
        <taxon>Timema</taxon>
    </lineage>
</organism>
<protein>
    <submittedName>
        <fullName evidence="1">Uncharacterized protein</fullName>
    </submittedName>
</protein>
<name>A0A7R9CPI6_TIMPO</name>
<dbReference type="AlphaFoldDB" id="A0A7R9CPI6"/>
<proteinExistence type="predicted"/>
<dbReference type="EMBL" id="OD000981">
    <property type="protein sequence ID" value="CAD7400117.1"/>
    <property type="molecule type" value="Genomic_DNA"/>
</dbReference>